<protein>
    <recommendedName>
        <fullName evidence="7">BSD domain-containing protein</fullName>
    </recommendedName>
</protein>
<feature type="domain" description="BSD" evidence="7">
    <location>
        <begin position="148"/>
        <end position="202"/>
    </location>
</feature>
<evidence type="ECO:0000256" key="3">
    <source>
        <dbReference type="ARBA" id="ARBA00022737"/>
    </source>
</evidence>
<dbReference type="EMBL" id="JAFCIX010000110">
    <property type="protein sequence ID" value="KAH6598354.1"/>
    <property type="molecule type" value="Genomic_DNA"/>
</dbReference>
<dbReference type="Pfam" id="PF08567">
    <property type="entry name" value="PH_TFIIH"/>
    <property type="match status" value="1"/>
</dbReference>
<reference evidence="9 10" key="1">
    <citation type="submission" date="2021-02" db="EMBL/GenBank/DDBJ databases">
        <title>Variation within the Batrachochytrium salamandrivorans European outbreak.</title>
        <authorList>
            <person name="Kelly M."/>
            <person name="Pasmans F."/>
            <person name="Shea T.P."/>
            <person name="Munoz J.F."/>
            <person name="Carranza S."/>
            <person name="Cuomo C.A."/>
            <person name="Martel A."/>
        </authorList>
    </citation>
    <scope>NUCLEOTIDE SEQUENCE [LARGE SCALE GENOMIC DNA]</scope>
    <source>
        <strain evidence="9 10">AMFP18/2</strain>
    </source>
</reference>
<dbReference type="PANTHER" id="PTHR12856">
    <property type="entry name" value="TRANSCRIPTION INITIATION FACTOR IIH-RELATED"/>
    <property type="match status" value="1"/>
</dbReference>
<dbReference type="InterPro" id="IPR005607">
    <property type="entry name" value="BSD_dom"/>
</dbReference>
<evidence type="ECO:0000256" key="4">
    <source>
        <dbReference type="ARBA" id="ARBA00023015"/>
    </source>
</evidence>
<gene>
    <name evidence="9" type="ORF">BASA50_003776</name>
    <name evidence="8" type="ORF">BASA50_004713</name>
</gene>
<evidence type="ECO:0000256" key="5">
    <source>
        <dbReference type="ARBA" id="ARBA00023163"/>
    </source>
</evidence>
<evidence type="ECO:0000256" key="6">
    <source>
        <dbReference type="ARBA" id="ARBA00023242"/>
    </source>
</evidence>
<dbReference type="InterPro" id="IPR011993">
    <property type="entry name" value="PH-like_dom_sf"/>
</dbReference>
<dbReference type="InterPro" id="IPR035925">
    <property type="entry name" value="BSD_dom_sf"/>
</dbReference>
<keyword evidence="3" id="KW-0677">Repeat</keyword>
<evidence type="ECO:0000256" key="1">
    <source>
        <dbReference type="ARBA" id="ARBA00004123"/>
    </source>
</evidence>
<comment type="caution">
    <text evidence="9">The sequence shown here is derived from an EMBL/GenBank/DDBJ whole genome shotgun (WGS) entry which is preliminary data.</text>
</comment>
<comment type="subcellular location">
    <subcellularLocation>
        <location evidence="1">Nucleus</location>
    </subcellularLocation>
</comment>
<evidence type="ECO:0000313" key="9">
    <source>
        <dbReference type="EMBL" id="KAH6598354.1"/>
    </source>
</evidence>
<dbReference type="InterPro" id="IPR027079">
    <property type="entry name" value="Tfb1/GTF2H1"/>
</dbReference>
<proteinExistence type="inferred from homology"/>
<dbReference type="Gene3D" id="6.10.140.1200">
    <property type="match status" value="1"/>
</dbReference>
<comment type="similarity">
    <text evidence="2">Belongs to the TFB1 family.</text>
</comment>
<name>A0ABQ8FKC4_9FUNG</name>
<accession>A0ABQ8FKC4</accession>
<dbReference type="EMBL" id="JAFCIX010000172">
    <property type="protein sequence ID" value="KAH6596954.1"/>
    <property type="molecule type" value="Genomic_DNA"/>
</dbReference>
<dbReference type="Gene3D" id="2.30.29.30">
    <property type="entry name" value="Pleckstrin-homology domain (PH domain)/Phosphotyrosine-binding domain (PTB)"/>
    <property type="match status" value="1"/>
</dbReference>
<sequence length="574" mass="63587">MDPNSRSASSEELFSCSAVYKKKSGRMAVSSTYFHWSESAMAAPAISIPYPAVKAQLVNAIGASGKVLLKLSLWPVGDTPEITHNFAFSGGATAEADRDRIKDIIATRIAANRQMAGLASASTASAAVHPISDATPRSVSAVSTPTSASHKTALTVQDIQARQTLLSRNKDLAKIHKEIVMGGLISEQDFWSTRRQTIVNQEWQTFQKKGPSSGSLADIKPTVDGDGSDVKYTLTPDIIHSIFTEYPGVHKAFQDHVPDKMTEKEFWGKYLASKYFHRNRITIAKETGDIFDDYMQEDANDLLLTPMGIQFSARNQLIDLSTTAEDHIETGNRPDLTMRAGSVKTSLPLIRKFNRHSALILKSSINPNDPLRQKTAAQSDLLFQDETVLDDLEPVKVSKLTPLQIQDPTMYFDSLAQDSITQSCHSGTSREQLDVFQSQMKSWTLNISKLSYSACRSDTALRTLTELYRKRQLCQSHMPVSQVKRLKQYQDAIDVQSSVNELLRHFWSNLSKLLLGDIGVRDKMLRIVAALKKNMIQLNAIERQAHTSGEDTSISLVKTARLGVEAALKAMPQN</sequence>
<keyword evidence="4" id="KW-0805">Transcription regulation</keyword>
<dbReference type="SMART" id="SM00751">
    <property type="entry name" value="BSD"/>
    <property type="match status" value="2"/>
</dbReference>
<dbReference type="Pfam" id="PF03909">
    <property type="entry name" value="BSD"/>
    <property type="match status" value="1"/>
</dbReference>
<dbReference type="CDD" id="cd13229">
    <property type="entry name" value="PH_TFIIH"/>
    <property type="match status" value="1"/>
</dbReference>
<keyword evidence="10" id="KW-1185">Reference proteome</keyword>
<feature type="domain" description="BSD" evidence="7">
    <location>
        <begin position="226"/>
        <end position="278"/>
    </location>
</feature>
<dbReference type="InterPro" id="IPR013876">
    <property type="entry name" value="TFIIH_BTF_p62_N"/>
</dbReference>
<evidence type="ECO:0000313" key="8">
    <source>
        <dbReference type="EMBL" id="KAH6596954.1"/>
    </source>
</evidence>
<dbReference type="Proteomes" id="UP001648503">
    <property type="component" value="Unassembled WGS sequence"/>
</dbReference>
<evidence type="ECO:0000313" key="10">
    <source>
        <dbReference type="Proteomes" id="UP001648503"/>
    </source>
</evidence>
<evidence type="ECO:0000259" key="7">
    <source>
        <dbReference type="PROSITE" id="PS50858"/>
    </source>
</evidence>
<dbReference type="SUPFAM" id="SSF50729">
    <property type="entry name" value="PH domain-like"/>
    <property type="match status" value="1"/>
</dbReference>
<organism evidence="9 10">
    <name type="scientific">Batrachochytrium salamandrivorans</name>
    <dbReference type="NCBI Taxonomy" id="1357716"/>
    <lineage>
        <taxon>Eukaryota</taxon>
        <taxon>Fungi</taxon>
        <taxon>Fungi incertae sedis</taxon>
        <taxon>Chytridiomycota</taxon>
        <taxon>Chytridiomycota incertae sedis</taxon>
        <taxon>Chytridiomycetes</taxon>
        <taxon>Rhizophydiales</taxon>
        <taxon>Rhizophydiales incertae sedis</taxon>
        <taxon>Batrachochytrium</taxon>
    </lineage>
</organism>
<keyword evidence="5" id="KW-0804">Transcription</keyword>
<evidence type="ECO:0000256" key="2">
    <source>
        <dbReference type="ARBA" id="ARBA00009448"/>
    </source>
</evidence>
<dbReference type="PROSITE" id="PS50858">
    <property type="entry name" value="BSD"/>
    <property type="match status" value="2"/>
</dbReference>
<dbReference type="SUPFAM" id="SSF140383">
    <property type="entry name" value="BSD domain-like"/>
    <property type="match status" value="2"/>
</dbReference>
<keyword evidence="6" id="KW-0539">Nucleus</keyword>